<name>A0ABR0E8W3_ZASCE</name>
<gene>
    <name evidence="4" type="ORF">PRZ48_010525</name>
</gene>
<protein>
    <recommendedName>
        <fullName evidence="3">Peptidase A1 domain-containing protein</fullName>
    </recommendedName>
</protein>
<dbReference type="EMBL" id="JAXOVC010000008">
    <property type="protein sequence ID" value="KAK4497870.1"/>
    <property type="molecule type" value="Genomic_DNA"/>
</dbReference>
<accession>A0ABR0E8W3</accession>
<keyword evidence="5" id="KW-1185">Reference proteome</keyword>
<feature type="signal peptide" evidence="2">
    <location>
        <begin position="1"/>
        <end position="15"/>
    </location>
</feature>
<dbReference type="Pfam" id="PF00026">
    <property type="entry name" value="Asp"/>
    <property type="match status" value="1"/>
</dbReference>
<sequence>MESLLLALLATTASAAPSPNSQPPAIPLTYNYGGYPRIQADIAWGTPPQKTIPTIFDTGSSGFWVYGPNATINDGSQYHYTVGPCNKSVHNFYNWPASKTHAKLDTKHGYAFAYGGNGEIVQAPSSINDSFSFGNTKWPALSNNEVALANWTVVAQGDAGCKIPESDFDHSILGLAPISPATSGPSFRGNLLSQGKTKSSSFSMWFDKPPKSAKGSYQGTAIFGAIPSKSKYSGELVRLKQTPSQGTYVGYYVSVPKLTATSITKPGKGHSIGVSDNTVKQCLLDSGTGQDRLPFSQKQALSVTGLIEYDKEASFLAWNGSCDSIPPAATLNYTFAGATAGKSVTIAVPIRSYARGEFDQIPGVDTSKVCGLSLSLDEYGDCTFGAPFFTAAFAVFNDEKKQVALAQGGVSTGAADGPGGLGPVTVIGAGQDVPGSV</sequence>
<dbReference type="Gene3D" id="2.40.70.10">
    <property type="entry name" value="Acid Proteases"/>
    <property type="match status" value="2"/>
</dbReference>
<dbReference type="Proteomes" id="UP001305779">
    <property type="component" value="Unassembled WGS sequence"/>
</dbReference>
<dbReference type="PANTHER" id="PTHR47966:SF65">
    <property type="entry name" value="ASPARTIC-TYPE ENDOPEPTIDASE"/>
    <property type="match status" value="1"/>
</dbReference>
<comment type="similarity">
    <text evidence="1">Belongs to the peptidase A1 family.</text>
</comment>
<dbReference type="PANTHER" id="PTHR47966">
    <property type="entry name" value="BETA-SITE APP-CLEAVING ENZYME, ISOFORM A-RELATED"/>
    <property type="match status" value="1"/>
</dbReference>
<feature type="domain" description="Peptidase A1" evidence="3">
    <location>
        <begin position="38"/>
        <end position="406"/>
    </location>
</feature>
<dbReference type="InterPro" id="IPR033121">
    <property type="entry name" value="PEPTIDASE_A1"/>
</dbReference>
<dbReference type="InterPro" id="IPR021109">
    <property type="entry name" value="Peptidase_aspartic_dom_sf"/>
</dbReference>
<dbReference type="CDD" id="cd05471">
    <property type="entry name" value="pepsin_like"/>
    <property type="match status" value="1"/>
</dbReference>
<evidence type="ECO:0000313" key="5">
    <source>
        <dbReference type="Proteomes" id="UP001305779"/>
    </source>
</evidence>
<dbReference type="SUPFAM" id="SSF50630">
    <property type="entry name" value="Acid proteases"/>
    <property type="match status" value="1"/>
</dbReference>
<comment type="caution">
    <text evidence="4">The sequence shown here is derived from an EMBL/GenBank/DDBJ whole genome shotgun (WGS) entry which is preliminary data.</text>
</comment>
<evidence type="ECO:0000259" key="3">
    <source>
        <dbReference type="PROSITE" id="PS51767"/>
    </source>
</evidence>
<feature type="chain" id="PRO_5047521058" description="Peptidase A1 domain-containing protein" evidence="2">
    <location>
        <begin position="16"/>
        <end position="437"/>
    </location>
</feature>
<proteinExistence type="inferred from homology"/>
<dbReference type="PROSITE" id="PS51767">
    <property type="entry name" value="PEPTIDASE_A1"/>
    <property type="match status" value="1"/>
</dbReference>
<evidence type="ECO:0000256" key="1">
    <source>
        <dbReference type="ARBA" id="ARBA00007447"/>
    </source>
</evidence>
<dbReference type="InterPro" id="IPR034164">
    <property type="entry name" value="Pepsin-like_dom"/>
</dbReference>
<dbReference type="InterPro" id="IPR001461">
    <property type="entry name" value="Aspartic_peptidase_A1"/>
</dbReference>
<reference evidence="4 5" key="1">
    <citation type="journal article" date="2023" name="G3 (Bethesda)">
        <title>A chromosome-level genome assembly of Zasmidium syzygii isolated from banana leaves.</title>
        <authorList>
            <person name="van Westerhoven A.C."/>
            <person name="Mehrabi R."/>
            <person name="Talebi R."/>
            <person name="Steentjes M.B.F."/>
            <person name="Corcolon B."/>
            <person name="Chong P.A."/>
            <person name="Kema G.H.J."/>
            <person name="Seidl M.F."/>
        </authorList>
    </citation>
    <scope>NUCLEOTIDE SEQUENCE [LARGE SCALE GENOMIC DNA]</scope>
    <source>
        <strain evidence="4 5">P124</strain>
    </source>
</reference>
<organism evidence="4 5">
    <name type="scientific">Zasmidium cellare</name>
    <name type="common">Wine cellar mold</name>
    <name type="synonym">Racodium cellare</name>
    <dbReference type="NCBI Taxonomy" id="395010"/>
    <lineage>
        <taxon>Eukaryota</taxon>
        <taxon>Fungi</taxon>
        <taxon>Dikarya</taxon>
        <taxon>Ascomycota</taxon>
        <taxon>Pezizomycotina</taxon>
        <taxon>Dothideomycetes</taxon>
        <taxon>Dothideomycetidae</taxon>
        <taxon>Mycosphaerellales</taxon>
        <taxon>Mycosphaerellaceae</taxon>
        <taxon>Zasmidium</taxon>
    </lineage>
</organism>
<evidence type="ECO:0000256" key="2">
    <source>
        <dbReference type="SAM" id="SignalP"/>
    </source>
</evidence>
<keyword evidence="2" id="KW-0732">Signal</keyword>
<evidence type="ECO:0000313" key="4">
    <source>
        <dbReference type="EMBL" id="KAK4497870.1"/>
    </source>
</evidence>